<protein>
    <submittedName>
        <fullName evidence="7">Oligopeptide/dipeptide ABC transporter ATP-binding protein-like protein</fullName>
    </submittedName>
</protein>
<evidence type="ECO:0000256" key="1">
    <source>
        <dbReference type="ARBA" id="ARBA00004417"/>
    </source>
</evidence>
<dbReference type="SMART" id="SM00382">
    <property type="entry name" value="AAA"/>
    <property type="match status" value="1"/>
</dbReference>
<dbReference type="Pfam" id="PF00005">
    <property type="entry name" value="ABC_tran"/>
    <property type="match status" value="1"/>
</dbReference>
<dbReference type="Proteomes" id="UP000007374">
    <property type="component" value="Unassembled WGS sequence"/>
</dbReference>
<evidence type="ECO:0000256" key="4">
    <source>
        <dbReference type="ARBA" id="ARBA00022741"/>
    </source>
</evidence>
<dbReference type="STRING" id="721133.SAMN05216176_11027"/>
<dbReference type="AlphaFoldDB" id="K2N204"/>
<dbReference type="PATRIC" id="fig|1231190.3.peg.3073"/>
<dbReference type="PROSITE" id="PS50893">
    <property type="entry name" value="ABC_TRANSPORTER_2"/>
    <property type="match status" value="1"/>
</dbReference>
<keyword evidence="8" id="KW-1185">Reference proteome</keyword>
<feature type="domain" description="ABC transporter" evidence="6">
    <location>
        <begin position="10"/>
        <end position="256"/>
    </location>
</feature>
<dbReference type="InterPro" id="IPR013563">
    <property type="entry name" value="Oligopep_ABC_C"/>
</dbReference>
<dbReference type="OrthoDB" id="9815712at2"/>
<dbReference type="GO" id="GO:0015833">
    <property type="term" value="P:peptide transport"/>
    <property type="evidence" value="ECO:0007669"/>
    <property type="project" value="InterPro"/>
</dbReference>
<evidence type="ECO:0000256" key="2">
    <source>
        <dbReference type="ARBA" id="ARBA00005417"/>
    </source>
</evidence>
<dbReference type="CDD" id="cd03257">
    <property type="entry name" value="ABC_NikE_OppD_transporters"/>
    <property type="match status" value="1"/>
</dbReference>
<dbReference type="GO" id="GO:0055085">
    <property type="term" value="P:transmembrane transport"/>
    <property type="evidence" value="ECO:0007669"/>
    <property type="project" value="UniProtKB-ARBA"/>
</dbReference>
<dbReference type="GO" id="GO:0005524">
    <property type="term" value="F:ATP binding"/>
    <property type="evidence" value="ECO:0007669"/>
    <property type="project" value="UniProtKB-KW"/>
</dbReference>
<gene>
    <name evidence="7" type="ORF">NA8A_14821</name>
</gene>
<dbReference type="Gene3D" id="3.40.50.300">
    <property type="entry name" value="P-loop containing nucleotide triphosphate hydrolases"/>
    <property type="match status" value="1"/>
</dbReference>
<dbReference type="InterPro" id="IPR027417">
    <property type="entry name" value="P-loop_NTPase"/>
</dbReference>
<evidence type="ECO:0000256" key="5">
    <source>
        <dbReference type="ARBA" id="ARBA00022840"/>
    </source>
</evidence>
<dbReference type="EMBL" id="AMSI01000010">
    <property type="protein sequence ID" value="EKF41493.1"/>
    <property type="molecule type" value="Genomic_DNA"/>
</dbReference>
<dbReference type="InterPro" id="IPR003593">
    <property type="entry name" value="AAA+_ATPase"/>
</dbReference>
<dbReference type="RefSeq" id="WP_009451147.1">
    <property type="nucleotide sequence ID" value="NZ_AMSI01000010.1"/>
</dbReference>
<evidence type="ECO:0000313" key="7">
    <source>
        <dbReference type="EMBL" id="EKF41493.1"/>
    </source>
</evidence>
<dbReference type="PANTHER" id="PTHR43776">
    <property type="entry name" value="TRANSPORT ATP-BINDING PROTEIN"/>
    <property type="match status" value="1"/>
</dbReference>
<sequence length="326" mass="35249">MSDDVTPPVLELVSVTKTYQVKQGMFAKPKPLHALNGVSLKLNRKDVLGLVGESGCGKSTLAKILLGLEMPSEGQVLVDGKEITAGERRVLARRIQPVFQDPYSSLNPRKSIEDIIALPLVVHGVGDSASRAQSVTKMLDLVGLPARVRRGYPNQLSGGQRQRVAIARALIMNPEIVICDEPTSALDVSVQSQILNLLGDLRDELGLTYLFISHNLAVVEHLATRVAVMYLGQVVEEAPSQALFANPRHPYTQALLDSVLTPDPSLSVPETYLGAAYPNPISPPSGCRFHPRCAQLKDICRSMPPPHILGPDGHVDCHLYAAATTQ</sequence>
<dbReference type="GO" id="GO:0005886">
    <property type="term" value="C:plasma membrane"/>
    <property type="evidence" value="ECO:0007669"/>
    <property type="project" value="UniProtKB-SubCell"/>
</dbReference>
<comment type="caution">
    <text evidence="7">The sequence shown here is derived from an EMBL/GenBank/DDBJ whole genome shotgun (WGS) entry which is preliminary data.</text>
</comment>
<reference evidence="7 8" key="1">
    <citation type="journal article" date="2012" name="J. Bacteriol.">
        <title>Genome Sequence of Nitratireductor indicus Type Strain C115.</title>
        <authorList>
            <person name="Lai Q."/>
            <person name="Li G."/>
            <person name="Yu Z."/>
            <person name="Shao Z."/>
        </authorList>
    </citation>
    <scope>NUCLEOTIDE SEQUENCE [LARGE SCALE GENOMIC DNA]</scope>
    <source>
        <strain evidence="7 8">C115</strain>
    </source>
</reference>
<dbReference type="FunFam" id="3.40.50.300:FF:000016">
    <property type="entry name" value="Oligopeptide ABC transporter ATP-binding component"/>
    <property type="match status" value="1"/>
</dbReference>
<evidence type="ECO:0000259" key="6">
    <source>
        <dbReference type="PROSITE" id="PS50893"/>
    </source>
</evidence>
<accession>K2N204</accession>
<dbReference type="NCBIfam" id="TIGR01727">
    <property type="entry name" value="oligo_HPY"/>
    <property type="match status" value="1"/>
</dbReference>
<dbReference type="PROSITE" id="PS00211">
    <property type="entry name" value="ABC_TRANSPORTER_1"/>
    <property type="match status" value="1"/>
</dbReference>
<keyword evidence="3" id="KW-0813">Transport</keyword>
<evidence type="ECO:0000256" key="3">
    <source>
        <dbReference type="ARBA" id="ARBA00022448"/>
    </source>
</evidence>
<comment type="subcellular location">
    <subcellularLocation>
        <location evidence="1">Cell inner membrane</location>
        <topology evidence="1">Peripheral membrane protein</topology>
    </subcellularLocation>
</comment>
<organism evidence="7 8">
    <name type="scientific">Nitratireductor indicus C115</name>
    <dbReference type="NCBI Taxonomy" id="1231190"/>
    <lineage>
        <taxon>Bacteria</taxon>
        <taxon>Pseudomonadati</taxon>
        <taxon>Pseudomonadota</taxon>
        <taxon>Alphaproteobacteria</taxon>
        <taxon>Hyphomicrobiales</taxon>
        <taxon>Phyllobacteriaceae</taxon>
        <taxon>Nitratireductor</taxon>
    </lineage>
</organism>
<dbReference type="PANTHER" id="PTHR43776:SF7">
    <property type="entry name" value="D,D-DIPEPTIDE TRANSPORT ATP-BINDING PROTEIN DDPF-RELATED"/>
    <property type="match status" value="1"/>
</dbReference>
<dbReference type="GO" id="GO:0016887">
    <property type="term" value="F:ATP hydrolysis activity"/>
    <property type="evidence" value="ECO:0007669"/>
    <property type="project" value="InterPro"/>
</dbReference>
<dbReference type="SUPFAM" id="SSF52540">
    <property type="entry name" value="P-loop containing nucleoside triphosphate hydrolases"/>
    <property type="match status" value="1"/>
</dbReference>
<comment type="similarity">
    <text evidence="2">Belongs to the ABC transporter superfamily.</text>
</comment>
<dbReference type="InterPro" id="IPR050319">
    <property type="entry name" value="ABC_transp_ATP-bind"/>
</dbReference>
<dbReference type="InterPro" id="IPR003439">
    <property type="entry name" value="ABC_transporter-like_ATP-bd"/>
</dbReference>
<keyword evidence="5 7" id="KW-0067">ATP-binding</keyword>
<name>K2N204_9HYPH</name>
<keyword evidence="4" id="KW-0547">Nucleotide-binding</keyword>
<evidence type="ECO:0000313" key="8">
    <source>
        <dbReference type="Proteomes" id="UP000007374"/>
    </source>
</evidence>
<dbReference type="eggNOG" id="COG4608">
    <property type="taxonomic scope" value="Bacteria"/>
</dbReference>
<dbReference type="InterPro" id="IPR017871">
    <property type="entry name" value="ABC_transporter-like_CS"/>
</dbReference>
<dbReference type="Pfam" id="PF08352">
    <property type="entry name" value="oligo_HPY"/>
    <property type="match status" value="1"/>
</dbReference>
<proteinExistence type="inferred from homology"/>